<organism evidence="1 2">
    <name type="scientific">Liparis tanakae</name>
    <name type="common">Tanaka's snailfish</name>
    <dbReference type="NCBI Taxonomy" id="230148"/>
    <lineage>
        <taxon>Eukaryota</taxon>
        <taxon>Metazoa</taxon>
        <taxon>Chordata</taxon>
        <taxon>Craniata</taxon>
        <taxon>Vertebrata</taxon>
        <taxon>Euteleostomi</taxon>
        <taxon>Actinopterygii</taxon>
        <taxon>Neopterygii</taxon>
        <taxon>Teleostei</taxon>
        <taxon>Neoteleostei</taxon>
        <taxon>Acanthomorphata</taxon>
        <taxon>Eupercaria</taxon>
        <taxon>Perciformes</taxon>
        <taxon>Cottioidei</taxon>
        <taxon>Cottales</taxon>
        <taxon>Liparidae</taxon>
        <taxon>Liparis</taxon>
    </lineage>
</organism>
<evidence type="ECO:0000313" key="2">
    <source>
        <dbReference type="Proteomes" id="UP000314294"/>
    </source>
</evidence>
<sequence length="83" mass="9276">MTAGEEQLGETERSPHGSVLMRLENKTERRTTMTQTESQEEVTEQFAQAVLLLWETPAGGVWTLLSNSGVMLKPINTKPYHSS</sequence>
<reference evidence="1 2" key="1">
    <citation type="submission" date="2019-03" db="EMBL/GenBank/DDBJ databases">
        <title>First draft genome of Liparis tanakae, snailfish: a comprehensive survey of snailfish specific genes.</title>
        <authorList>
            <person name="Kim W."/>
            <person name="Song I."/>
            <person name="Jeong J.-H."/>
            <person name="Kim D."/>
            <person name="Kim S."/>
            <person name="Ryu S."/>
            <person name="Song J.Y."/>
            <person name="Lee S.K."/>
        </authorList>
    </citation>
    <scope>NUCLEOTIDE SEQUENCE [LARGE SCALE GENOMIC DNA]</scope>
    <source>
        <tissue evidence="1">Muscle</tissue>
    </source>
</reference>
<dbReference type="EMBL" id="SRLO01000145">
    <property type="protein sequence ID" value="TNN71787.1"/>
    <property type="molecule type" value="Genomic_DNA"/>
</dbReference>
<comment type="caution">
    <text evidence="1">The sequence shown here is derived from an EMBL/GenBank/DDBJ whole genome shotgun (WGS) entry which is preliminary data.</text>
</comment>
<dbReference type="Proteomes" id="UP000314294">
    <property type="component" value="Unassembled WGS sequence"/>
</dbReference>
<protein>
    <submittedName>
        <fullName evidence="1">Uncharacterized protein</fullName>
    </submittedName>
</protein>
<name>A0A4Z2I1E6_9TELE</name>
<proteinExistence type="predicted"/>
<evidence type="ECO:0000313" key="1">
    <source>
        <dbReference type="EMBL" id="TNN71787.1"/>
    </source>
</evidence>
<dbReference type="AlphaFoldDB" id="A0A4Z2I1E6"/>
<gene>
    <name evidence="1" type="ORF">EYF80_017958</name>
</gene>
<keyword evidence="2" id="KW-1185">Reference proteome</keyword>
<accession>A0A4Z2I1E6</accession>